<protein>
    <submittedName>
        <fullName evidence="3">EthD family reductase</fullName>
    </submittedName>
</protein>
<dbReference type="OrthoDB" id="5343971at2"/>
<sequence length="142" mass="15903">MKFKPVLTLLLLNTCFAAFSQDRPAHKEHQHRIASTEKGLVKIAVMYPYAEGKTFNMEYYETKHMPMVAGFLGPNLVKYTIEKGVASGIPNQPLPYMAIGTFYVKSLSEYQAAIAPNREAIRADFANYTNTAPVILVSEVVR</sequence>
<name>A0A3D8YHI2_9BACT</name>
<proteinExistence type="predicted"/>
<accession>A0A3D8YHI2</accession>
<dbReference type="Gene3D" id="3.30.70.100">
    <property type="match status" value="1"/>
</dbReference>
<dbReference type="NCBIfam" id="TIGR02118">
    <property type="entry name" value="EthD family reductase"/>
    <property type="match status" value="1"/>
</dbReference>
<evidence type="ECO:0000313" key="4">
    <source>
        <dbReference type="Proteomes" id="UP000256373"/>
    </source>
</evidence>
<dbReference type="SUPFAM" id="SSF54909">
    <property type="entry name" value="Dimeric alpha+beta barrel"/>
    <property type="match status" value="1"/>
</dbReference>
<feature type="signal peptide" evidence="1">
    <location>
        <begin position="1"/>
        <end position="20"/>
    </location>
</feature>
<organism evidence="3 4">
    <name type="scientific">Dyadobacter luteus</name>
    <dbReference type="NCBI Taxonomy" id="2259619"/>
    <lineage>
        <taxon>Bacteria</taxon>
        <taxon>Pseudomonadati</taxon>
        <taxon>Bacteroidota</taxon>
        <taxon>Cytophagia</taxon>
        <taxon>Cytophagales</taxon>
        <taxon>Spirosomataceae</taxon>
        <taxon>Dyadobacter</taxon>
    </lineage>
</organism>
<evidence type="ECO:0000256" key="1">
    <source>
        <dbReference type="SAM" id="SignalP"/>
    </source>
</evidence>
<dbReference type="PANTHER" id="PTHR40260:SF2">
    <property type="entry name" value="BLR8190 PROTEIN"/>
    <property type="match status" value="1"/>
</dbReference>
<dbReference type="InterPro" id="IPR011008">
    <property type="entry name" value="Dimeric_a/b-barrel"/>
</dbReference>
<dbReference type="PANTHER" id="PTHR40260">
    <property type="entry name" value="BLR8190 PROTEIN"/>
    <property type="match status" value="1"/>
</dbReference>
<gene>
    <name evidence="3" type="ORF">DSL64_01545</name>
</gene>
<keyword evidence="1" id="KW-0732">Signal</keyword>
<dbReference type="InterPro" id="IPR009799">
    <property type="entry name" value="EthD_dom"/>
</dbReference>
<evidence type="ECO:0000259" key="2">
    <source>
        <dbReference type="Pfam" id="PF07110"/>
    </source>
</evidence>
<feature type="domain" description="EthD" evidence="2">
    <location>
        <begin position="58"/>
        <end position="130"/>
    </location>
</feature>
<dbReference type="RefSeq" id="WP_115828871.1">
    <property type="nucleotide sequence ID" value="NZ_QNUL01000001.1"/>
</dbReference>
<evidence type="ECO:0000313" key="3">
    <source>
        <dbReference type="EMBL" id="REA64264.1"/>
    </source>
</evidence>
<feature type="chain" id="PRO_5017565633" evidence="1">
    <location>
        <begin position="21"/>
        <end position="142"/>
    </location>
</feature>
<dbReference type="GO" id="GO:0016491">
    <property type="term" value="F:oxidoreductase activity"/>
    <property type="evidence" value="ECO:0007669"/>
    <property type="project" value="InterPro"/>
</dbReference>
<dbReference type="Pfam" id="PF07110">
    <property type="entry name" value="EthD"/>
    <property type="match status" value="1"/>
</dbReference>
<dbReference type="Proteomes" id="UP000256373">
    <property type="component" value="Unassembled WGS sequence"/>
</dbReference>
<dbReference type="AlphaFoldDB" id="A0A3D8YHI2"/>
<reference evidence="3 4" key="1">
    <citation type="submission" date="2018-07" db="EMBL/GenBank/DDBJ databases">
        <title>Dyadobacter roseus sp. nov., isolated from rose rhizosphere soil.</title>
        <authorList>
            <person name="Chen L."/>
        </authorList>
    </citation>
    <scope>NUCLEOTIDE SEQUENCE [LARGE SCALE GENOMIC DNA]</scope>
    <source>
        <strain evidence="3 4">RS19</strain>
    </source>
</reference>
<comment type="caution">
    <text evidence="3">The sequence shown here is derived from an EMBL/GenBank/DDBJ whole genome shotgun (WGS) entry which is preliminary data.</text>
</comment>
<keyword evidence="4" id="KW-1185">Reference proteome</keyword>
<dbReference type="EMBL" id="QNUL01000001">
    <property type="protein sequence ID" value="REA64264.1"/>
    <property type="molecule type" value="Genomic_DNA"/>
</dbReference>